<dbReference type="SUPFAM" id="SSF53850">
    <property type="entry name" value="Periplasmic binding protein-like II"/>
    <property type="match status" value="1"/>
</dbReference>
<keyword evidence="3" id="KW-1185">Reference proteome</keyword>
<gene>
    <name evidence="2" type="ORF">U14_05087</name>
</gene>
<protein>
    <submittedName>
        <fullName evidence="2">Probable arabinose-binding protein</fullName>
    </submittedName>
</protein>
<reference evidence="2" key="1">
    <citation type="journal article" date="2015" name="PeerJ">
        <title>First genomic representation of candidate bacterial phylum KSB3 points to enhanced environmental sensing as a trigger of wastewater bulking.</title>
        <authorList>
            <person name="Sekiguchi Y."/>
            <person name="Ohashi A."/>
            <person name="Parks D.H."/>
            <person name="Yamauchi T."/>
            <person name="Tyson G.W."/>
            <person name="Hugenholtz P."/>
        </authorList>
    </citation>
    <scope>NUCLEOTIDE SEQUENCE [LARGE SCALE GENOMIC DNA]</scope>
</reference>
<dbReference type="Pfam" id="PF13416">
    <property type="entry name" value="SBP_bac_8"/>
    <property type="match status" value="1"/>
</dbReference>
<name>A0A081BQY2_9BACT</name>
<feature type="signal peptide" evidence="1">
    <location>
        <begin position="1"/>
        <end position="23"/>
    </location>
</feature>
<sequence>MKKVFIAGVSLVFLALMAVSSFAADKPEKLIFWSFTANNFKEIEDRKADIEKQFGITLEMELLDQQTMLTRLRSASTSGEGWPDIIDGYGDDAVLIAHPDPERSLLIPLDDYTKNSKIVSQIVPARLAKYNFGGHQYGLPNDVHPTVLIYNDEAWKAAGIDMATIETWDDFFAAGKKVAVDKDGDGKQDVYPIMGVWYSIGQMMMQQAGIKLEDEKGIPQLTNPDFVAQLEKLYGWYKDGLIMEQDWAAVWDHIKEGRLLALATPDWWFNGSIEPLTGTAVEGKMKARPLPAWAKGGPRTAAWGGSYKAITIGCEYPEFAYQVLEYMNYAPGVGGPKFASSGILTPISSAWDAEEFKKPYPIYGGQQVGLLLIELAKEMPVQEVFQYSSRGWGRINEAWTAITSGAKPVLKALEDEQQVLLKEIEDYEN</sequence>
<dbReference type="InterPro" id="IPR006059">
    <property type="entry name" value="SBP"/>
</dbReference>
<dbReference type="EMBL" id="DF820460">
    <property type="protein sequence ID" value="GAK53813.1"/>
    <property type="molecule type" value="Genomic_DNA"/>
</dbReference>
<dbReference type="PANTHER" id="PTHR43649">
    <property type="entry name" value="ARABINOSE-BINDING PROTEIN-RELATED"/>
    <property type="match status" value="1"/>
</dbReference>
<dbReference type="STRING" id="1499966.U14_05087"/>
<dbReference type="HOGENOM" id="CLU_031285_2_4_0"/>
<organism evidence="2">
    <name type="scientific">Candidatus Moduliflexus flocculans</name>
    <dbReference type="NCBI Taxonomy" id="1499966"/>
    <lineage>
        <taxon>Bacteria</taxon>
        <taxon>Candidatus Moduliflexota</taxon>
        <taxon>Candidatus Moduliflexia</taxon>
        <taxon>Candidatus Moduliflexales</taxon>
        <taxon>Candidatus Moduliflexaceae</taxon>
    </lineage>
</organism>
<dbReference type="AlphaFoldDB" id="A0A081BQY2"/>
<dbReference type="Gene3D" id="3.40.190.10">
    <property type="entry name" value="Periplasmic binding protein-like II"/>
    <property type="match status" value="1"/>
</dbReference>
<accession>A0A081BQY2</accession>
<proteinExistence type="predicted"/>
<dbReference type="InterPro" id="IPR050490">
    <property type="entry name" value="Bact_solute-bd_prot1"/>
</dbReference>
<evidence type="ECO:0000256" key="1">
    <source>
        <dbReference type="SAM" id="SignalP"/>
    </source>
</evidence>
<feature type="chain" id="PRO_5001755242" evidence="1">
    <location>
        <begin position="24"/>
        <end position="429"/>
    </location>
</feature>
<keyword evidence="1" id="KW-0732">Signal</keyword>
<evidence type="ECO:0000313" key="3">
    <source>
        <dbReference type="Proteomes" id="UP000030700"/>
    </source>
</evidence>
<dbReference type="PANTHER" id="PTHR43649:SF12">
    <property type="entry name" value="DIACETYLCHITOBIOSE BINDING PROTEIN DASA"/>
    <property type="match status" value="1"/>
</dbReference>
<evidence type="ECO:0000313" key="2">
    <source>
        <dbReference type="EMBL" id="GAK53813.1"/>
    </source>
</evidence>
<dbReference type="Proteomes" id="UP000030700">
    <property type="component" value="Unassembled WGS sequence"/>
</dbReference>